<dbReference type="PRINTS" id="PR00364">
    <property type="entry name" value="DISEASERSIST"/>
</dbReference>
<keyword evidence="4" id="KW-1185">Reference proteome</keyword>
<dbReference type="InterPro" id="IPR000792">
    <property type="entry name" value="Tscrpt_reg_LuxR_C"/>
</dbReference>
<dbReference type="eggNOG" id="COG3903">
    <property type="taxonomic scope" value="Bacteria"/>
</dbReference>
<dbReference type="InterPro" id="IPR049945">
    <property type="entry name" value="AAA_22"/>
</dbReference>
<dbReference type="PROSITE" id="PS50043">
    <property type="entry name" value="HTH_LUXR_2"/>
    <property type="match status" value="1"/>
</dbReference>
<dbReference type="GO" id="GO:0016887">
    <property type="term" value="F:ATP hydrolysis activity"/>
    <property type="evidence" value="ECO:0007669"/>
    <property type="project" value="InterPro"/>
</dbReference>
<feature type="compositionally biased region" description="Basic and acidic residues" evidence="1">
    <location>
        <begin position="695"/>
        <end position="705"/>
    </location>
</feature>
<organism evidence="3 4">
    <name type="scientific">Actinokineospora spheciospongiae</name>
    <dbReference type="NCBI Taxonomy" id="909613"/>
    <lineage>
        <taxon>Bacteria</taxon>
        <taxon>Bacillati</taxon>
        <taxon>Actinomycetota</taxon>
        <taxon>Actinomycetes</taxon>
        <taxon>Pseudonocardiales</taxon>
        <taxon>Pseudonocardiaceae</taxon>
        <taxon>Actinokineospora</taxon>
    </lineage>
</organism>
<feature type="region of interest" description="Disordered" evidence="1">
    <location>
        <begin position="1"/>
        <end position="21"/>
    </location>
</feature>
<evidence type="ECO:0000313" key="3">
    <source>
        <dbReference type="EMBL" id="EWC59102.1"/>
    </source>
</evidence>
<dbReference type="GO" id="GO:0003677">
    <property type="term" value="F:DNA binding"/>
    <property type="evidence" value="ECO:0007669"/>
    <property type="project" value="UniProtKB-KW"/>
</dbReference>
<dbReference type="InterPro" id="IPR027417">
    <property type="entry name" value="P-loop_NTPase"/>
</dbReference>
<gene>
    <name evidence="3" type="ORF">UO65_5654</name>
</gene>
<accession>W7IR81</accession>
<dbReference type="InterPro" id="IPR036388">
    <property type="entry name" value="WH-like_DNA-bd_sf"/>
</dbReference>
<dbReference type="Pfam" id="PF13401">
    <property type="entry name" value="AAA_22"/>
    <property type="match status" value="1"/>
</dbReference>
<dbReference type="InterPro" id="IPR058852">
    <property type="entry name" value="HTH_77"/>
</dbReference>
<sequence length="790" mass="85090">MVPDSPTPAAGAPDGELRGTGRTRLGVELTRCVGRRREVAEARRLLGSGRLVTLAGPGGVGKTRLAALVAQEAAPDHRDGVLLVELAELRDGASQADLVAQLLGLRAQSGRSATGRVLDHLRERAVLLVLDNCEHLVDDCATFVHRVLTACPRVAVLATSRQSLGVPGEQVLRVPPLSVPGPGDTPPLELLARYDGVRLFVDRATAVHPGFRITEGNRADVARLCGRLDGLPLAIELAAARIQGLSPRQISERLGNSLALLTNGSRTAPERQQTLRTTVDWSHGLCSEVERLVWARLSVFAGSFDLAAAEHVCAGSGVDAAAVCGVVDALVDKSVLQRVEVDDGDARYRMLQALREYGHERLERSGALGGVLRGHRDWFDRLTHLADARWAGPEQSRWARRLRWEQANLRAALGWSVAEPGQAGVALRMAARVDEHWTLLGLDAEAQRWLDRALAAAPADHPDRPFALATAALHALWCCDLEAASASLTEAERLAAAIGDDLLTAQITSVRVLEVMLRRDPRAADLAEECVPVLRAHGDLRRELRTLALHGIIAAYNGDLGTGREKLRRVIALGEAGGGSHYRDMALFGLALIEVKFGDVGAAAAAARTALASSTLDSPFGDAFHLETLAWAACKRDQHERAATLFGAAATAWELLASPIAHLVARPHREFTEITRQALGDRRFDSAHSRGRALPPERARRHALDDTPAPGPERNPLSKREREVAGLVARGLSNRDIAARLLISPRTAETHVQHILVKLDFTKRSQIAVWVTLRQDETAETTGGDAPPAA</sequence>
<dbReference type="Proteomes" id="UP000019277">
    <property type="component" value="Unassembled WGS sequence"/>
</dbReference>
<protein>
    <submittedName>
        <fullName evidence="3">DNA-binding response regulator, LuxR family</fullName>
    </submittedName>
</protein>
<dbReference type="EMBL" id="AYXG01000220">
    <property type="protein sequence ID" value="EWC59102.1"/>
    <property type="molecule type" value="Genomic_DNA"/>
</dbReference>
<name>W7IR81_9PSEU</name>
<dbReference type="PRINTS" id="PR00038">
    <property type="entry name" value="HTHLUXR"/>
</dbReference>
<dbReference type="Pfam" id="PF25872">
    <property type="entry name" value="HTH_77"/>
    <property type="match status" value="1"/>
</dbReference>
<dbReference type="SUPFAM" id="SSF52540">
    <property type="entry name" value="P-loop containing nucleoside triphosphate hydrolases"/>
    <property type="match status" value="1"/>
</dbReference>
<dbReference type="Pfam" id="PF00196">
    <property type="entry name" value="GerE"/>
    <property type="match status" value="1"/>
</dbReference>
<dbReference type="SMART" id="SM00382">
    <property type="entry name" value="AAA"/>
    <property type="match status" value="1"/>
</dbReference>
<dbReference type="GO" id="GO:0006355">
    <property type="term" value="P:regulation of DNA-templated transcription"/>
    <property type="evidence" value="ECO:0007669"/>
    <property type="project" value="InterPro"/>
</dbReference>
<dbReference type="OrthoDB" id="9812579at2"/>
<dbReference type="Gene3D" id="1.10.10.10">
    <property type="entry name" value="Winged helix-like DNA-binding domain superfamily/Winged helix DNA-binding domain"/>
    <property type="match status" value="1"/>
</dbReference>
<dbReference type="PANTHER" id="PTHR47691:SF3">
    <property type="entry name" value="HTH-TYPE TRANSCRIPTIONAL REGULATOR RV0890C-RELATED"/>
    <property type="match status" value="1"/>
</dbReference>
<dbReference type="eggNOG" id="COG2197">
    <property type="taxonomic scope" value="Bacteria"/>
</dbReference>
<dbReference type="InterPro" id="IPR016032">
    <property type="entry name" value="Sig_transdc_resp-reg_C-effctor"/>
</dbReference>
<feature type="region of interest" description="Disordered" evidence="1">
    <location>
        <begin position="682"/>
        <end position="721"/>
    </location>
</feature>
<dbReference type="AlphaFoldDB" id="W7IR81"/>
<keyword evidence="3" id="KW-0238">DNA-binding</keyword>
<evidence type="ECO:0000259" key="2">
    <source>
        <dbReference type="PROSITE" id="PS50043"/>
    </source>
</evidence>
<dbReference type="SUPFAM" id="SSF46894">
    <property type="entry name" value="C-terminal effector domain of the bipartite response regulators"/>
    <property type="match status" value="1"/>
</dbReference>
<dbReference type="CDD" id="cd06170">
    <property type="entry name" value="LuxR_C_like"/>
    <property type="match status" value="1"/>
</dbReference>
<dbReference type="PANTHER" id="PTHR47691">
    <property type="entry name" value="REGULATOR-RELATED"/>
    <property type="match status" value="1"/>
</dbReference>
<dbReference type="STRING" id="909613.UO65_5654"/>
<dbReference type="PATRIC" id="fig|909613.9.peg.5653"/>
<dbReference type="InterPro" id="IPR003593">
    <property type="entry name" value="AAA+_ATPase"/>
</dbReference>
<dbReference type="RefSeq" id="WP_084176322.1">
    <property type="nucleotide sequence ID" value="NZ_AYXG01000220.1"/>
</dbReference>
<reference evidence="3 4" key="1">
    <citation type="journal article" date="2014" name="Genome Announc.">
        <title>Draft Genome Sequence of the Antitrypanosomally Active Sponge-Associated Bacterium Actinokineospora sp. Strain EG49.</title>
        <authorList>
            <person name="Harjes J."/>
            <person name="Ryu T."/>
            <person name="Abdelmohsen U.R."/>
            <person name="Moitinho-Silva L."/>
            <person name="Horn H."/>
            <person name="Ravasi T."/>
            <person name="Hentschel U."/>
        </authorList>
    </citation>
    <scope>NUCLEOTIDE SEQUENCE [LARGE SCALE GENOMIC DNA]</scope>
    <source>
        <strain evidence="3 4">EG49</strain>
    </source>
</reference>
<evidence type="ECO:0000256" key="1">
    <source>
        <dbReference type="SAM" id="MobiDB-lite"/>
    </source>
</evidence>
<dbReference type="SMART" id="SM00421">
    <property type="entry name" value="HTH_LUXR"/>
    <property type="match status" value="1"/>
</dbReference>
<comment type="caution">
    <text evidence="3">The sequence shown here is derived from an EMBL/GenBank/DDBJ whole genome shotgun (WGS) entry which is preliminary data.</text>
</comment>
<feature type="domain" description="HTH luxR-type" evidence="2">
    <location>
        <begin position="710"/>
        <end position="775"/>
    </location>
</feature>
<evidence type="ECO:0000313" key="4">
    <source>
        <dbReference type="Proteomes" id="UP000019277"/>
    </source>
</evidence>
<dbReference type="Gene3D" id="3.40.50.300">
    <property type="entry name" value="P-loop containing nucleotide triphosphate hydrolases"/>
    <property type="match status" value="1"/>
</dbReference>
<proteinExistence type="predicted"/>